<evidence type="ECO:0000256" key="1">
    <source>
        <dbReference type="SAM" id="MobiDB-lite"/>
    </source>
</evidence>
<evidence type="ECO:0000313" key="2">
    <source>
        <dbReference type="EMBL" id="KAK8503354.1"/>
    </source>
</evidence>
<dbReference type="PANTHER" id="PTHR47310:SF2">
    <property type="entry name" value="PROTEIN FLUORESCENT IN BLUE LIGHT, CHLOROPLASTIC"/>
    <property type="match status" value="1"/>
</dbReference>
<dbReference type="InterPro" id="IPR044243">
    <property type="entry name" value="FLU"/>
</dbReference>
<dbReference type="InterPro" id="IPR011990">
    <property type="entry name" value="TPR-like_helical_dom_sf"/>
</dbReference>
<proteinExistence type="predicted"/>
<evidence type="ECO:0000313" key="3">
    <source>
        <dbReference type="Proteomes" id="UP001472677"/>
    </source>
</evidence>
<feature type="region of interest" description="Disordered" evidence="1">
    <location>
        <begin position="1"/>
        <end position="20"/>
    </location>
</feature>
<reference evidence="2 3" key="1">
    <citation type="journal article" date="2024" name="G3 (Bethesda)">
        <title>Genome assembly of Hibiscus sabdariffa L. provides insights into metabolisms of medicinal natural products.</title>
        <authorList>
            <person name="Kim T."/>
        </authorList>
    </citation>
    <scope>NUCLEOTIDE SEQUENCE [LARGE SCALE GENOMIC DNA]</scope>
    <source>
        <strain evidence="2">TK-2024</strain>
        <tissue evidence="2">Old leaves</tissue>
    </source>
</reference>
<dbReference type="EMBL" id="JBBPBM010000153">
    <property type="protein sequence ID" value="KAK8503354.1"/>
    <property type="molecule type" value="Genomic_DNA"/>
</dbReference>
<name>A0ABR2BAD9_9ROSI</name>
<dbReference type="Gene3D" id="1.25.40.10">
    <property type="entry name" value="Tetratricopeptide repeat domain"/>
    <property type="match status" value="1"/>
</dbReference>
<organism evidence="2 3">
    <name type="scientific">Hibiscus sabdariffa</name>
    <name type="common">roselle</name>
    <dbReference type="NCBI Taxonomy" id="183260"/>
    <lineage>
        <taxon>Eukaryota</taxon>
        <taxon>Viridiplantae</taxon>
        <taxon>Streptophyta</taxon>
        <taxon>Embryophyta</taxon>
        <taxon>Tracheophyta</taxon>
        <taxon>Spermatophyta</taxon>
        <taxon>Magnoliopsida</taxon>
        <taxon>eudicotyledons</taxon>
        <taxon>Gunneridae</taxon>
        <taxon>Pentapetalae</taxon>
        <taxon>rosids</taxon>
        <taxon>malvids</taxon>
        <taxon>Malvales</taxon>
        <taxon>Malvaceae</taxon>
        <taxon>Malvoideae</taxon>
        <taxon>Hibiscus</taxon>
    </lineage>
</organism>
<sequence length="96" mass="10292">MVLAISEQEGEDSGNTEAYGATPDCYTELGDLEKAELFLSSFAPIFSIRVYKGVIGTATYISCWAAAMFWNPPSYMAWLAPAAPTPIAACLRGCCP</sequence>
<gene>
    <name evidence="2" type="ORF">V6N12_034749</name>
</gene>
<dbReference type="PANTHER" id="PTHR47310">
    <property type="entry name" value="PROTEIN FLUORESCENT IN BLUE LIGHT, CHLOROPLASTIC"/>
    <property type="match status" value="1"/>
</dbReference>
<dbReference type="Proteomes" id="UP001472677">
    <property type="component" value="Unassembled WGS sequence"/>
</dbReference>
<protein>
    <submittedName>
        <fullName evidence="2">Uncharacterized protein</fullName>
    </submittedName>
</protein>
<keyword evidence="3" id="KW-1185">Reference proteome</keyword>
<comment type="caution">
    <text evidence="2">The sequence shown here is derived from an EMBL/GenBank/DDBJ whole genome shotgun (WGS) entry which is preliminary data.</text>
</comment>
<accession>A0ABR2BAD9</accession>